<evidence type="ECO:0000256" key="4">
    <source>
        <dbReference type="ARBA" id="ARBA00022801"/>
    </source>
</evidence>
<feature type="domain" description="Beta-Casp" evidence="7">
    <location>
        <begin position="1"/>
        <end position="42"/>
    </location>
</feature>
<dbReference type="Gene3D" id="3.60.15.10">
    <property type="entry name" value="Ribonuclease Z/Hydroxyacylglutathione hydrolase-like"/>
    <property type="match status" value="1"/>
</dbReference>
<dbReference type="GO" id="GO:0004521">
    <property type="term" value="F:RNA endonuclease activity"/>
    <property type="evidence" value="ECO:0007669"/>
    <property type="project" value="TreeGrafter"/>
</dbReference>
<organism evidence="9 10">
    <name type="scientific">Dissostichus mawsoni</name>
    <name type="common">Antarctic cod</name>
    <dbReference type="NCBI Taxonomy" id="36200"/>
    <lineage>
        <taxon>Eukaryota</taxon>
        <taxon>Metazoa</taxon>
        <taxon>Chordata</taxon>
        <taxon>Craniata</taxon>
        <taxon>Vertebrata</taxon>
        <taxon>Euteleostomi</taxon>
        <taxon>Actinopterygii</taxon>
        <taxon>Neopterygii</taxon>
        <taxon>Teleostei</taxon>
        <taxon>Neoteleostei</taxon>
        <taxon>Acanthomorphata</taxon>
        <taxon>Eupercaria</taxon>
        <taxon>Perciformes</taxon>
        <taxon>Notothenioidei</taxon>
        <taxon>Nototheniidae</taxon>
        <taxon>Dissostichus</taxon>
    </lineage>
</organism>
<evidence type="ECO:0000256" key="2">
    <source>
        <dbReference type="ARBA" id="ARBA00022664"/>
    </source>
</evidence>
<dbReference type="InterPro" id="IPR050698">
    <property type="entry name" value="MBL"/>
</dbReference>
<proteinExistence type="predicted"/>
<name>A0A7J5XFJ3_DISMA</name>
<feature type="region of interest" description="Disordered" evidence="6">
    <location>
        <begin position="74"/>
        <end position="120"/>
    </location>
</feature>
<feature type="domain" description="Pre-mRNA 3'-end-processing endonuclease polyadenylation factor C-term" evidence="8">
    <location>
        <begin position="147"/>
        <end position="207"/>
    </location>
</feature>
<dbReference type="Pfam" id="PF11718">
    <property type="entry name" value="CPSF73-100_C"/>
    <property type="match status" value="1"/>
</dbReference>
<dbReference type="EMBL" id="JAAKFY010000024">
    <property type="protein sequence ID" value="KAF3835836.1"/>
    <property type="molecule type" value="Genomic_DNA"/>
</dbReference>
<comment type="subcellular location">
    <subcellularLocation>
        <location evidence="1">Nucleus</location>
    </subcellularLocation>
</comment>
<dbReference type="GO" id="GO:0005847">
    <property type="term" value="C:mRNA cleavage and polyadenylation specificity factor complex"/>
    <property type="evidence" value="ECO:0007669"/>
    <property type="project" value="TreeGrafter"/>
</dbReference>
<dbReference type="PANTHER" id="PTHR11203">
    <property type="entry name" value="CLEAVAGE AND POLYADENYLATION SPECIFICITY FACTOR FAMILY MEMBER"/>
    <property type="match status" value="1"/>
</dbReference>
<evidence type="ECO:0000256" key="1">
    <source>
        <dbReference type="ARBA" id="ARBA00004123"/>
    </source>
</evidence>
<dbReference type="GO" id="GO:0006398">
    <property type="term" value="P:mRNA 3'-end processing by stem-loop binding and cleavage"/>
    <property type="evidence" value="ECO:0007669"/>
    <property type="project" value="TreeGrafter"/>
</dbReference>
<reference evidence="9 10" key="1">
    <citation type="submission" date="2020-03" db="EMBL/GenBank/DDBJ databases">
        <title>Dissostichus mawsoni Genome sequencing and assembly.</title>
        <authorList>
            <person name="Park H."/>
        </authorList>
    </citation>
    <scope>NUCLEOTIDE SEQUENCE [LARGE SCALE GENOMIC DNA]</scope>
    <source>
        <strain evidence="9">DM0001</strain>
        <tissue evidence="9">Muscle</tissue>
    </source>
</reference>
<evidence type="ECO:0000256" key="5">
    <source>
        <dbReference type="ARBA" id="ARBA00023242"/>
    </source>
</evidence>
<evidence type="ECO:0000256" key="6">
    <source>
        <dbReference type="SAM" id="MobiDB-lite"/>
    </source>
</evidence>
<dbReference type="OrthoDB" id="10249535at2759"/>
<evidence type="ECO:0000259" key="7">
    <source>
        <dbReference type="Pfam" id="PF10996"/>
    </source>
</evidence>
<dbReference type="GO" id="GO:0004534">
    <property type="term" value="F:5'-3' RNA exonuclease activity"/>
    <property type="evidence" value="ECO:0007669"/>
    <property type="project" value="TreeGrafter"/>
</dbReference>
<dbReference type="AlphaFoldDB" id="A0A7J5XFJ3"/>
<dbReference type="Pfam" id="PF10996">
    <property type="entry name" value="Beta-Casp"/>
    <property type="match status" value="1"/>
</dbReference>
<dbReference type="GO" id="GO:0003723">
    <property type="term" value="F:RNA binding"/>
    <property type="evidence" value="ECO:0007669"/>
    <property type="project" value="TreeGrafter"/>
</dbReference>
<dbReference type="InterPro" id="IPR021718">
    <property type="entry name" value="CPSF73-100_C"/>
</dbReference>
<protein>
    <submittedName>
        <fullName evidence="9">Uncharacterized protein</fullName>
    </submittedName>
</protein>
<dbReference type="InterPro" id="IPR036866">
    <property type="entry name" value="RibonucZ/Hydroxyglut_hydro"/>
</dbReference>
<gene>
    <name evidence="9" type="ORF">F7725_028394</name>
</gene>
<accession>A0A7J5XFJ3</accession>
<dbReference type="Proteomes" id="UP000518266">
    <property type="component" value="Unassembled WGS sequence"/>
</dbReference>
<keyword evidence="10" id="KW-1185">Reference proteome</keyword>
<keyword evidence="4" id="KW-0378">Hydrolase</keyword>
<comment type="caution">
    <text evidence="9">The sequence shown here is derived from an EMBL/GenBank/DDBJ whole genome shotgun (WGS) entry which is preliminary data.</text>
</comment>
<keyword evidence="5" id="KW-0539">Nucleus</keyword>
<evidence type="ECO:0000256" key="3">
    <source>
        <dbReference type="ARBA" id="ARBA00022722"/>
    </source>
</evidence>
<keyword evidence="3" id="KW-0540">Nuclease</keyword>
<sequence>MASPGMMQSGLSRELFESWCTDKRNGVIIAGYCVEGTLAKHIMTEPDEICTMSGQKLPLKMSVDYISFSAHTDYQQTSEVRGQRRGGHRGPQPEEHRGRHAQLQRREASQGDGLSDGQEVCSGLHRPVYEHSDSDAGHPVQRTHLPAGDVEQLEAERVTVRVFKSITLVHEAGMVLLEWIANPLNDMYADAVTTVVLEVQSNPNAQKCGVFGGRDPEGDAGGLGASPPRRPQPRLLIDPSHTKTF</sequence>
<dbReference type="InterPro" id="IPR022712">
    <property type="entry name" value="Beta_Casp"/>
</dbReference>
<evidence type="ECO:0000313" key="9">
    <source>
        <dbReference type="EMBL" id="KAF3835836.1"/>
    </source>
</evidence>
<evidence type="ECO:0000259" key="8">
    <source>
        <dbReference type="Pfam" id="PF11718"/>
    </source>
</evidence>
<keyword evidence="2" id="KW-0507">mRNA processing</keyword>
<dbReference type="SUPFAM" id="SSF56281">
    <property type="entry name" value="Metallo-hydrolase/oxidoreductase"/>
    <property type="match status" value="1"/>
</dbReference>
<dbReference type="PANTHER" id="PTHR11203:SF11">
    <property type="entry name" value="CLEAVAGE AND POLYADENYLATION SPECIFICITY FACTOR SUBUNIT 3"/>
    <property type="match status" value="1"/>
</dbReference>
<dbReference type="Gene3D" id="3.40.50.10890">
    <property type="match status" value="1"/>
</dbReference>
<evidence type="ECO:0000313" key="10">
    <source>
        <dbReference type="Proteomes" id="UP000518266"/>
    </source>
</evidence>
<feature type="region of interest" description="Disordered" evidence="6">
    <location>
        <begin position="212"/>
        <end position="245"/>
    </location>
</feature>